<accession>A0ACB0ZVF0</accession>
<sequence length="56" mass="6587">MTFYTRGVGDTTGEADMAKMCEKYCFDFFKIIYLSFSIFLLLTVSSSQFLHFHSFY</sequence>
<name>A0ACB0ZVF0_MELEN</name>
<proteinExistence type="predicted"/>
<gene>
    <name evidence="1" type="ORF">MENTE1834_LOCUS30429</name>
</gene>
<evidence type="ECO:0000313" key="2">
    <source>
        <dbReference type="Proteomes" id="UP001497535"/>
    </source>
</evidence>
<comment type="caution">
    <text evidence="1">The sequence shown here is derived from an EMBL/GenBank/DDBJ whole genome shotgun (WGS) entry which is preliminary data.</text>
</comment>
<reference evidence="1" key="1">
    <citation type="submission" date="2023-11" db="EMBL/GenBank/DDBJ databases">
        <authorList>
            <person name="Poullet M."/>
        </authorList>
    </citation>
    <scope>NUCLEOTIDE SEQUENCE</scope>
    <source>
        <strain evidence="1">E1834</strain>
    </source>
</reference>
<evidence type="ECO:0000313" key="1">
    <source>
        <dbReference type="EMBL" id="CAK5083115.1"/>
    </source>
</evidence>
<protein>
    <submittedName>
        <fullName evidence="1">Uncharacterized protein</fullName>
    </submittedName>
</protein>
<dbReference type="EMBL" id="CAVMJV010000049">
    <property type="protein sequence ID" value="CAK5083115.1"/>
    <property type="molecule type" value="Genomic_DNA"/>
</dbReference>
<organism evidence="1 2">
    <name type="scientific">Meloidogyne enterolobii</name>
    <name type="common">Root-knot nematode worm</name>
    <name type="synonym">Meloidogyne mayaguensis</name>
    <dbReference type="NCBI Taxonomy" id="390850"/>
    <lineage>
        <taxon>Eukaryota</taxon>
        <taxon>Metazoa</taxon>
        <taxon>Ecdysozoa</taxon>
        <taxon>Nematoda</taxon>
        <taxon>Chromadorea</taxon>
        <taxon>Rhabditida</taxon>
        <taxon>Tylenchina</taxon>
        <taxon>Tylenchomorpha</taxon>
        <taxon>Tylenchoidea</taxon>
        <taxon>Meloidogynidae</taxon>
        <taxon>Meloidogyninae</taxon>
        <taxon>Meloidogyne</taxon>
    </lineage>
</organism>
<dbReference type="Proteomes" id="UP001497535">
    <property type="component" value="Unassembled WGS sequence"/>
</dbReference>
<keyword evidence="2" id="KW-1185">Reference proteome</keyword>